<evidence type="ECO:0000256" key="3">
    <source>
        <dbReference type="ARBA" id="ARBA00001946"/>
    </source>
</evidence>
<feature type="domain" description="PTS EIIA type-4" evidence="20">
    <location>
        <begin position="1"/>
        <end position="141"/>
    </location>
</feature>
<dbReference type="InterPro" id="IPR006318">
    <property type="entry name" value="PTS_EI-like"/>
</dbReference>
<keyword evidence="11" id="KW-0813">Transport</keyword>
<evidence type="ECO:0000256" key="19">
    <source>
        <dbReference type="ARBA" id="ARBA00046577"/>
    </source>
</evidence>
<dbReference type="InterPro" id="IPR040442">
    <property type="entry name" value="Pyrv_kinase-like_dom_sf"/>
</dbReference>
<dbReference type="PROSITE" id="PS51350">
    <property type="entry name" value="PTS_HPR_DOM"/>
    <property type="match status" value="1"/>
</dbReference>
<dbReference type="SUPFAM" id="SSF53062">
    <property type="entry name" value="PTS system fructose IIA component-like"/>
    <property type="match status" value="1"/>
</dbReference>
<comment type="catalytic activity">
    <reaction evidence="1">
        <text>L-histidyl-[protein] + phosphoenolpyruvate = N(pros)-phospho-L-histidyl-[protein] + pyruvate</text>
        <dbReference type="Rhea" id="RHEA:23880"/>
        <dbReference type="Rhea" id="RHEA-COMP:9745"/>
        <dbReference type="Rhea" id="RHEA-COMP:9746"/>
        <dbReference type="ChEBI" id="CHEBI:15361"/>
        <dbReference type="ChEBI" id="CHEBI:29979"/>
        <dbReference type="ChEBI" id="CHEBI:58702"/>
        <dbReference type="ChEBI" id="CHEBI:64837"/>
        <dbReference type="EC" id="2.7.3.9"/>
    </reaction>
</comment>
<keyword evidence="13" id="KW-0762">Sugar transport</keyword>
<dbReference type="Gene3D" id="3.40.50.510">
    <property type="entry name" value="Phosphotransferase system, mannose-type IIA component"/>
    <property type="match status" value="1"/>
</dbReference>
<dbReference type="SUPFAM" id="SSF47831">
    <property type="entry name" value="Enzyme I of the PEP:sugar phosphotransferase system HPr-binding (sub)domain"/>
    <property type="match status" value="1"/>
</dbReference>
<dbReference type="InterPro" id="IPR004701">
    <property type="entry name" value="PTS_EIIA_man-typ"/>
</dbReference>
<gene>
    <name evidence="22" type="ORF">SE15_08400</name>
</gene>
<dbReference type="Pfam" id="PF03610">
    <property type="entry name" value="EIIA-man"/>
    <property type="match status" value="1"/>
</dbReference>
<evidence type="ECO:0000313" key="23">
    <source>
        <dbReference type="Proteomes" id="UP000050544"/>
    </source>
</evidence>
<dbReference type="OrthoDB" id="9765468at2"/>
<dbReference type="PROSITE" id="PS00369">
    <property type="entry name" value="PTS_HPR_HIS"/>
    <property type="match status" value="1"/>
</dbReference>
<dbReference type="PANTHER" id="PTHR46244">
    <property type="entry name" value="PHOSPHOENOLPYRUVATE-PROTEIN PHOSPHOTRANSFERASE"/>
    <property type="match status" value="1"/>
</dbReference>
<evidence type="ECO:0000256" key="14">
    <source>
        <dbReference type="ARBA" id="ARBA00022679"/>
    </source>
</evidence>
<keyword evidence="14" id="KW-0808">Transferase</keyword>
<dbReference type="PANTHER" id="PTHR46244:SF6">
    <property type="entry name" value="PHOSPHOENOLPYRUVATE-PROTEIN PHOSPHOTRANSFERASE"/>
    <property type="match status" value="1"/>
</dbReference>
<evidence type="ECO:0000256" key="4">
    <source>
        <dbReference type="ARBA" id="ARBA00002788"/>
    </source>
</evidence>
<dbReference type="EC" id="2.7.3.9" evidence="9"/>
<accession>A0A0P6YL04</accession>
<dbReference type="Pfam" id="PF00391">
    <property type="entry name" value="PEP-utilizers"/>
    <property type="match status" value="1"/>
</dbReference>
<dbReference type="NCBIfam" id="TIGR01003">
    <property type="entry name" value="PTS_HPr_family"/>
    <property type="match status" value="1"/>
</dbReference>
<comment type="catalytic activity">
    <reaction evidence="2">
        <text>dihydroxyacetone + phosphoenolpyruvate = dihydroxyacetone phosphate + pyruvate</text>
        <dbReference type="Rhea" id="RHEA:18381"/>
        <dbReference type="ChEBI" id="CHEBI:15361"/>
        <dbReference type="ChEBI" id="CHEBI:16016"/>
        <dbReference type="ChEBI" id="CHEBI:57642"/>
        <dbReference type="ChEBI" id="CHEBI:58702"/>
        <dbReference type="EC" id="2.7.1.121"/>
    </reaction>
</comment>
<dbReference type="GO" id="GO:0009401">
    <property type="term" value="P:phosphoenolpyruvate-dependent sugar phosphotransferase system"/>
    <property type="evidence" value="ECO:0007669"/>
    <property type="project" value="UniProtKB-KW"/>
</dbReference>
<dbReference type="EMBL" id="LGKO01000004">
    <property type="protein sequence ID" value="KPL83248.1"/>
    <property type="molecule type" value="Genomic_DNA"/>
</dbReference>
<dbReference type="InterPro" id="IPR035895">
    <property type="entry name" value="HPr-like_sf"/>
</dbReference>
<evidence type="ECO:0000256" key="13">
    <source>
        <dbReference type="ARBA" id="ARBA00022597"/>
    </source>
</evidence>
<comment type="subunit">
    <text evidence="19">Homodimer. The dihydroxyacetone kinase complex is composed of a homodimer of DhaM, a homodimer of DhaK and the subunit DhaL.</text>
</comment>
<evidence type="ECO:0000256" key="7">
    <source>
        <dbReference type="ARBA" id="ARBA00007837"/>
    </source>
</evidence>
<name>A0A0P6YL04_9CHLR</name>
<comment type="subcellular location">
    <subcellularLocation>
        <location evidence="6">Cytoplasm</location>
    </subcellularLocation>
</comment>
<dbReference type="InterPro" id="IPR000121">
    <property type="entry name" value="PEP_util_C"/>
</dbReference>
<keyword evidence="23" id="KW-1185">Reference proteome</keyword>
<dbReference type="PROSITE" id="PS00370">
    <property type="entry name" value="PEP_ENZYMES_PHOS_SITE"/>
    <property type="match status" value="1"/>
</dbReference>
<dbReference type="InterPro" id="IPR008279">
    <property type="entry name" value="PEP-util_enz_mobile_dom"/>
</dbReference>
<keyword evidence="12" id="KW-0963">Cytoplasm</keyword>
<dbReference type="InterPro" id="IPR000032">
    <property type="entry name" value="HPr-like"/>
</dbReference>
<keyword evidence="15" id="KW-0598">Phosphotransferase system</keyword>
<dbReference type="SUPFAM" id="SSF51621">
    <property type="entry name" value="Phosphoenolpyruvate/pyruvate domain"/>
    <property type="match status" value="1"/>
</dbReference>
<dbReference type="InterPro" id="IPR050499">
    <property type="entry name" value="PEP-utilizing_PTS_enzyme"/>
</dbReference>
<dbReference type="NCBIfam" id="TIGR01417">
    <property type="entry name" value="PTS_I_fam"/>
    <property type="match status" value="1"/>
</dbReference>
<dbReference type="Pfam" id="PF00381">
    <property type="entry name" value="PTS-HPr"/>
    <property type="match status" value="1"/>
</dbReference>
<evidence type="ECO:0000256" key="10">
    <source>
        <dbReference type="ARBA" id="ARBA00020422"/>
    </source>
</evidence>
<comment type="function">
    <text evidence="4">Component of the dihydroxyacetone kinase complex, which is responsible for the phosphoenolpyruvate (PEP)-dependent phosphorylation of dihydroxyacetone. DhaM serves as the phosphoryl donor. Is phosphorylated by phosphoenolpyruvate in an EI- and HPr-dependent reaction, and a phosphorelay system on histidine residues finally leads to phosphoryl transfer to DhaL and dihydroxyacetone.</text>
</comment>
<dbReference type="InterPro" id="IPR036618">
    <property type="entry name" value="PtsI_HPr-bd_sf"/>
</dbReference>
<dbReference type="NCBIfam" id="TIGR02364">
    <property type="entry name" value="dha_pts"/>
    <property type="match status" value="1"/>
</dbReference>
<keyword evidence="18" id="KW-0460">Magnesium</keyword>
<evidence type="ECO:0000256" key="8">
    <source>
        <dbReference type="ARBA" id="ARBA00012095"/>
    </source>
</evidence>
<comment type="function">
    <text evidence="5">General (non sugar-specific) component of the phosphoenolpyruvate-dependent sugar phosphotransferase system (sugar PTS). This major carbohydrate active-transport system catalyzes the phosphorylation of incoming sugar substrates concomitantly with their translocation across the cell membrane. The phosphoryl group from phosphoenolpyruvate (PEP) is transferred to the phosphoryl carrier protein HPr by enzyme I. Phospho-HPr then transfers it to the PTS EIIA domain.</text>
</comment>
<dbReference type="PROSITE" id="PS00742">
    <property type="entry name" value="PEP_ENZYMES_2"/>
    <property type="match status" value="1"/>
</dbReference>
<dbReference type="Gene3D" id="1.10.274.10">
    <property type="entry name" value="PtsI, HPr-binding domain"/>
    <property type="match status" value="1"/>
</dbReference>
<feature type="domain" description="HPr" evidence="21">
    <location>
        <begin position="156"/>
        <end position="246"/>
    </location>
</feature>
<dbReference type="STRING" id="869279.SE15_08400"/>
<evidence type="ECO:0000256" key="16">
    <source>
        <dbReference type="ARBA" id="ARBA00022723"/>
    </source>
</evidence>
<evidence type="ECO:0000259" key="20">
    <source>
        <dbReference type="PROSITE" id="PS51096"/>
    </source>
</evidence>
<comment type="caution">
    <text evidence="22">The sequence shown here is derived from an EMBL/GenBank/DDBJ whole genome shotgun (WGS) entry which is preliminary data.</text>
</comment>
<evidence type="ECO:0000256" key="1">
    <source>
        <dbReference type="ARBA" id="ARBA00000683"/>
    </source>
</evidence>
<evidence type="ECO:0000256" key="15">
    <source>
        <dbReference type="ARBA" id="ARBA00022683"/>
    </source>
</evidence>
<evidence type="ECO:0000256" key="6">
    <source>
        <dbReference type="ARBA" id="ARBA00004496"/>
    </source>
</evidence>
<dbReference type="InterPro" id="IPR023151">
    <property type="entry name" value="PEP_util_CS"/>
</dbReference>
<dbReference type="Pfam" id="PF02896">
    <property type="entry name" value="PEP-utilizers_C"/>
    <property type="match status" value="1"/>
</dbReference>
<keyword evidence="17" id="KW-0418">Kinase</keyword>
<proteinExistence type="inferred from homology"/>
<comment type="cofactor">
    <cofactor evidence="3">
        <name>Mg(2+)</name>
        <dbReference type="ChEBI" id="CHEBI:18420"/>
    </cofactor>
</comment>
<dbReference type="InterPro" id="IPR015813">
    <property type="entry name" value="Pyrv/PenolPyrv_kinase-like_dom"/>
</dbReference>
<reference evidence="22 23" key="1">
    <citation type="submission" date="2015-07" db="EMBL/GenBank/DDBJ databases">
        <title>Whole genome sequence of Thermanaerothrix daxensis DSM 23592.</title>
        <authorList>
            <person name="Hemp J."/>
            <person name="Ward L.M."/>
            <person name="Pace L.A."/>
            <person name="Fischer W.W."/>
        </authorList>
    </citation>
    <scope>NUCLEOTIDE SEQUENCE [LARGE SCALE GENOMIC DNA]</scope>
    <source>
        <strain evidence="22 23">GNS-1</strain>
    </source>
</reference>
<dbReference type="InterPro" id="IPR018274">
    <property type="entry name" value="PEP_util_AS"/>
</dbReference>
<dbReference type="InterPro" id="IPR012844">
    <property type="entry name" value="DhaM_N"/>
</dbReference>
<dbReference type="SUPFAM" id="SSF55594">
    <property type="entry name" value="HPr-like"/>
    <property type="match status" value="1"/>
</dbReference>
<dbReference type="Pfam" id="PF05524">
    <property type="entry name" value="PEP-utilisers_N"/>
    <property type="match status" value="1"/>
</dbReference>
<dbReference type="GO" id="GO:0046872">
    <property type="term" value="F:metal ion binding"/>
    <property type="evidence" value="ECO:0007669"/>
    <property type="project" value="UniProtKB-KW"/>
</dbReference>
<organism evidence="22 23">
    <name type="scientific">Thermanaerothrix daxensis</name>
    <dbReference type="NCBI Taxonomy" id="869279"/>
    <lineage>
        <taxon>Bacteria</taxon>
        <taxon>Bacillati</taxon>
        <taxon>Chloroflexota</taxon>
        <taxon>Anaerolineae</taxon>
        <taxon>Anaerolineales</taxon>
        <taxon>Anaerolineaceae</taxon>
        <taxon>Thermanaerothrix</taxon>
    </lineage>
</organism>
<sequence length="846" mass="91460">MVSLVLVSHSKSLAESLVGLIRQMAGRELKIGVAAGAGPDHEEFGTDATDIARAITEVDSPDGVLVLMDLGSAILSAEMALELIPPDIRQRVRFCPGPLVEGGIAAGVQASLGSDIETVCREAHRALQPKAEQLEGSVEGVAPVVEVAPPLEAQDFHQVEVVLKNAHGLHARPAARFVQLASKFDAEILVTNLTNQKGPVSAKSLNALATLGALRDHRIRIMARGKQATEALEALRRLVEDRFGEPVGAAEGGPPPIQPVVAEAEVEVQGEEGVFVGLPVSDGVAVARLYHYESLPPMVPHDYTSDPEAEWERLQDALEKVRGAIQARYREMVARVGPEEAAIFEAHALLLDDPDLLQPARRLIFEQRYNAAWAWQTSVEAMVAQYQSLDDPYLRQRAQDVQDVGNQVLRALSGESREKIVFEYPVILVADELTPSETAQLDLEHIQGIITLSGGPTSHSAILARSLGIPAVTGLPPAIKRLSSETELGLNGFRGRVWVNPDERVRNELEVERRRWLEERQKLLASSLQPAVTRDGKRVEVVANAGNLTDAQLAAQNGAKGIGLLRTEFLFLTRQTPPSEEEQFQAIRDIGLALKGQPVIVRTLDVGGDKPLPYIPMEPEANPFLGVRALRLSLQQPDLFRTQLRAILRAGALANLRIMFPMVATLEEVEQAREFLSQVHSDLESEGIVHAWPIETGIMVEIPSAAIKAEALAPAVDFFSIGTNDLTQYTLAAERGNPHLAYLGDGLHPAVLRLIEQVVQAAHQEGKWVGVCGELAGEAEAVPILVGLGVDELSINPAGIPKVKAILRAMTMSEAQSLAQKAVKCAKASEVRRMATKFLQALGVGG</sequence>
<dbReference type="EC" id="2.7.1.121" evidence="8"/>
<dbReference type="AlphaFoldDB" id="A0A0P6YL04"/>
<evidence type="ECO:0000256" key="11">
    <source>
        <dbReference type="ARBA" id="ARBA00022448"/>
    </source>
</evidence>
<dbReference type="Gene3D" id="3.20.20.60">
    <property type="entry name" value="Phosphoenolpyruvate-binding domains"/>
    <property type="match status" value="1"/>
</dbReference>
<dbReference type="InterPro" id="IPR001020">
    <property type="entry name" value="PTS_HPr_His_P_site"/>
</dbReference>
<evidence type="ECO:0000256" key="9">
    <source>
        <dbReference type="ARBA" id="ARBA00012232"/>
    </source>
</evidence>
<dbReference type="RefSeq" id="WP_054521662.1">
    <property type="nucleotide sequence ID" value="NZ_LGKO01000004.1"/>
</dbReference>
<protein>
    <recommendedName>
        <fullName evidence="10">Phosphocarrier protein HPr</fullName>
        <ecNumber evidence="8">2.7.1.121</ecNumber>
        <ecNumber evidence="9">2.7.3.9</ecNumber>
    </recommendedName>
</protein>
<evidence type="ECO:0000313" key="22">
    <source>
        <dbReference type="EMBL" id="KPL83248.1"/>
    </source>
</evidence>
<evidence type="ECO:0000256" key="12">
    <source>
        <dbReference type="ARBA" id="ARBA00022490"/>
    </source>
</evidence>
<evidence type="ECO:0000256" key="18">
    <source>
        <dbReference type="ARBA" id="ARBA00022842"/>
    </source>
</evidence>
<evidence type="ECO:0000259" key="21">
    <source>
        <dbReference type="PROSITE" id="PS51350"/>
    </source>
</evidence>
<dbReference type="InterPro" id="IPR008731">
    <property type="entry name" value="PTS_EIN"/>
</dbReference>
<evidence type="ECO:0000256" key="5">
    <source>
        <dbReference type="ARBA" id="ARBA00003681"/>
    </source>
</evidence>
<dbReference type="CDD" id="cd00367">
    <property type="entry name" value="PTS-HPr_like"/>
    <property type="match status" value="1"/>
</dbReference>
<dbReference type="Proteomes" id="UP000050544">
    <property type="component" value="Unassembled WGS sequence"/>
</dbReference>
<dbReference type="Gene3D" id="3.30.1340.10">
    <property type="entry name" value="HPr-like"/>
    <property type="match status" value="1"/>
</dbReference>
<comment type="similarity">
    <text evidence="7">Belongs to the PEP-utilizing enzyme family.</text>
</comment>
<dbReference type="GO" id="GO:0005737">
    <property type="term" value="C:cytoplasm"/>
    <property type="evidence" value="ECO:0007669"/>
    <property type="project" value="UniProtKB-SubCell"/>
</dbReference>
<dbReference type="PATRIC" id="fig|869279.4.peg.2408"/>
<dbReference type="InterPro" id="IPR036637">
    <property type="entry name" value="Phosphohistidine_dom_sf"/>
</dbReference>
<evidence type="ECO:0000256" key="17">
    <source>
        <dbReference type="ARBA" id="ARBA00022777"/>
    </source>
</evidence>
<dbReference type="GO" id="GO:0016020">
    <property type="term" value="C:membrane"/>
    <property type="evidence" value="ECO:0007669"/>
    <property type="project" value="InterPro"/>
</dbReference>
<dbReference type="PRINTS" id="PR01736">
    <property type="entry name" value="PHPHTRNFRASE"/>
</dbReference>
<dbReference type="GO" id="GO:0047324">
    <property type="term" value="F:phosphoenolpyruvate-glycerone phosphotransferase activity"/>
    <property type="evidence" value="ECO:0007669"/>
    <property type="project" value="UniProtKB-EC"/>
</dbReference>
<dbReference type="PRINTS" id="PR00107">
    <property type="entry name" value="PHOSPHOCPHPR"/>
</dbReference>
<dbReference type="InterPro" id="IPR036662">
    <property type="entry name" value="PTS_EIIA_man-typ_sf"/>
</dbReference>
<dbReference type="GO" id="GO:0008965">
    <property type="term" value="F:phosphoenolpyruvate-protein phosphotransferase activity"/>
    <property type="evidence" value="ECO:0007669"/>
    <property type="project" value="UniProtKB-EC"/>
</dbReference>
<keyword evidence="16" id="KW-0479">Metal-binding</keyword>
<dbReference type="PROSITE" id="PS51096">
    <property type="entry name" value="PTS_EIIA_TYPE_4"/>
    <property type="match status" value="1"/>
</dbReference>
<evidence type="ECO:0000256" key="2">
    <source>
        <dbReference type="ARBA" id="ARBA00001113"/>
    </source>
</evidence>
<dbReference type="SUPFAM" id="SSF52009">
    <property type="entry name" value="Phosphohistidine domain"/>
    <property type="match status" value="1"/>
</dbReference>
<dbReference type="Gene3D" id="3.50.30.10">
    <property type="entry name" value="Phosphohistidine domain"/>
    <property type="match status" value="1"/>
</dbReference>